<gene>
    <name evidence="1" type="ORF">HWQ56_00850</name>
</gene>
<organism evidence="1 2">
    <name type="scientific">Pseudomonas eucalypticola</name>
    <dbReference type="NCBI Taxonomy" id="2599595"/>
    <lineage>
        <taxon>Bacteria</taxon>
        <taxon>Pseudomonadati</taxon>
        <taxon>Pseudomonadota</taxon>
        <taxon>Gammaproteobacteria</taxon>
        <taxon>Pseudomonadales</taxon>
        <taxon>Pseudomonadaceae</taxon>
        <taxon>Pseudomonas</taxon>
    </lineage>
</organism>
<proteinExistence type="predicted"/>
<dbReference type="KEGG" id="pez:HWQ56_00850"/>
<protein>
    <submittedName>
        <fullName evidence="1">Uncharacterized protein</fullName>
    </submittedName>
</protein>
<sequence>MYYFIEPEVAGRLGDSTVIDVSVHPPVVSHLEYKFEGWLGDDILESFPCFIVSSRLAEKLISDKFTGYELGPVTVSVAEEVSEIFSQALLPRFFWLKIVGGAGFDDFGIANDFRLVVSRRVKDMAEYFDFKYADFELYV</sequence>
<dbReference type="AlphaFoldDB" id="A0A7D5D3Z8"/>
<keyword evidence="2" id="KW-1185">Reference proteome</keyword>
<reference evidence="1 2" key="1">
    <citation type="submission" date="2020-06" db="EMBL/GenBank/DDBJ databases">
        <title>Pseudomonas eucalypticola sp. nov., an endophyte of Eucalyptus dunnii leaves with biocontrol ability of eucalyptus leaf blight.</title>
        <authorList>
            <person name="Liu Y."/>
            <person name="Song Z."/>
            <person name="Zeng H."/>
            <person name="Lu M."/>
            <person name="Wang X."/>
            <person name="Lian X."/>
            <person name="Zhang Q."/>
        </authorList>
    </citation>
    <scope>NUCLEOTIDE SEQUENCE [LARGE SCALE GENOMIC DNA]</scope>
    <source>
        <strain evidence="1 2">NP-1</strain>
    </source>
</reference>
<evidence type="ECO:0000313" key="2">
    <source>
        <dbReference type="Proteomes" id="UP000509568"/>
    </source>
</evidence>
<dbReference type="Proteomes" id="UP000509568">
    <property type="component" value="Chromosome"/>
</dbReference>
<evidence type="ECO:0000313" key="1">
    <source>
        <dbReference type="EMBL" id="QKZ02414.1"/>
    </source>
</evidence>
<dbReference type="EMBL" id="CP056030">
    <property type="protein sequence ID" value="QKZ02414.1"/>
    <property type="molecule type" value="Genomic_DNA"/>
</dbReference>
<name>A0A7D5D3Z8_9PSED</name>
<accession>A0A7D5D3Z8</accession>
<dbReference type="RefSeq" id="WP_176569564.1">
    <property type="nucleotide sequence ID" value="NZ_CP056030.1"/>
</dbReference>